<proteinExistence type="predicted"/>
<accession>A0A0D0D1Q5</accession>
<dbReference type="OrthoDB" id="3239894at2759"/>
<dbReference type="STRING" id="930991.A0A0D0D1Q5"/>
<feature type="non-terminal residue" evidence="1">
    <location>
        <position position="1"/>
    </location>
</feature>
<dbReference type="HOGENOM" id="CLU_1622951_0_0_1"/>
<reference evidence="2" key="2">
    <citation type="submission" date="2015-01" db="EMBL/GenBank/DDBJ databases">
        <title>Evolutionary Origins and Diversification of the Mycorrhizal Mutualists.</title>
        <authorList>
            <consortium name="DOE Joint Genome Institute"/>
            <consortium name="Mycorrhizal Genomics Consortium"/>
            <person name="Kohler A."/>
            <person name="Kuo A."/>
            <person name="Nagy L.G."/>
            <person name="Floudas D."/>
            <person name="Copeland A."/>
            <person name="Barry K.W."/>
            <person name="Cichocki N."/>
            <person name="Veneault-Fourrey C."/>
            <person name="LaButti K."/>
            <person name="Lindquist E.A."/>
            <person name="Lipzen A."/>
            <person name="Lundell T."/>
            <person name="Morin E."/>
            <person name="Murat C."/>
            <person name="Riley R."/>
            <person name="Ohm R."/>
            <person name="Sun H."/>
            <person name="Tunlid A."/>
            <person name="Henrissat B."/>
            <person name="Grigoriev I.V."/>
            <person name="Hibbett D.S."/>
            <person name="Martin F."/>
        </authorList>
    </citation>
    <scope>NUCLEOTIDE SEQUENCE [LARGE SCALE GENOMIC DNA]</scope>
    <source>
        <strain evidence="2">Ve08.2h10</strain>
    </source>
</reference>
<gene>
    <name evidence="1" type="ORF">PAXRUDRAFT_154813</name>
</gene>
<name>A0A0D0D1Q5_9AGAM</name>
<dbReference type="InParanoid" id="A0A0D0D1Q5"/>
<organism evidence="1 2">
    <name type="scientific">Paxillus rubicundulus Ve08.2h10</name>
    <dbReference type="NCBI Taxonomy" id="930991"/>
    <lineage>
        <taxon>Eukaryota</taxon>
        <taxon>Fungi</taxon>
        <taxon>Dikarya</taxon>
        <taxon>Basidiomycota</taxon>
        <taxon>Agaricomycotina</taxon>
        <taxon>Agaricomycetes</taxon>
        <taxon>Agaricomycetidae</taxon>
        <taxon>Boletales</taxon>
        <taxon>Paxilineae</taxon>
        <taxon>Paxillaceae</taxon>
        <taxon>Paxillus</taxon>
    </lineage>
</organism>
<evidence type="ECO:0000313" key="2">
    <source>
        <dbReference type="Proteomes" id="UP000054538"/>
    </source>
</evidence>
<dbReference type="AlphaFoldDB" id="A0A0D0D1Q5"/>
<sequence length="164" mass="18551">GEYIDIFNGTICCMRLKAPDGKLFFSNNVNEQHGPNGEVWLGVNLVLTEYRFSYIWSNIAPSHFLCPTSFSLCNLLPEYRYHTANLITNQLQCYLCPIISDLLQRWKDGIKVPIESCLNGMSLLVRVVLVAIFCDKPATHIRKKGLCPKWIYVSICACSSTISP</sequence>
<dbReference type="Proteomes" id="UP000054538">
    <property type="component" value="Unassembled WGS sequence"/>
</dbReference>
<protein>
    <submittedName>
        <fullName evidence="1">Uncharacterized protein</fullName>
    </submittedName>
</protein>
<keyword evidence="2" id="KW-1185">Reference proteome</keyword>
<reference evidence="1 2" key="1">
    <citation type="submission" date="2014-04" db="EMBL/GenBank/DDBJ databases">
        <authorList>
            <consortium name="DOE Joint Genome Institute"/>
            <person name="Kuo A."/>
            <person name="Kohler A."/>
            <person name="Jargeat P."/>
            <person name="Nagy L.G."/>
            <person name="Floudas D."/>
            <person name="Copeland A."/>
            <person name="Barry K.W."/>
            <person name="Cichocki N."/>
            <person name="Veneault-Fourrey C."/>
            <person name="LaButti K."/>
            <person name="Lindquist E.A."/>
            <person name="Lipzen A."/>
            <person name="Lundell T."/>
            <person name="Morin E."/>
            <person name="Murat C."/>
            <person name="Sun H."/>
            <person name="Tunlid A."/>
            <person name="Henrissat B."/>
            <person name="Grigoriev I.V."/>
            <person name="Hibbett D.S."/>
            <person name="Martin F."/>
            <person name="Nordberg H.P."/>
            <person name="Cantor M.N."/>
            <person name="Hua S.X."/>
        </authorList>
    </citation>
    <scope>NUCLEOTIDE SEQUENCE [LARGE SCALE GENOMIC DNA]</scope>
    <source>
        <strain evidence="1 2">Ve08.2h10</strain>
    </source>
</reference>
<evidence type="ECO:0000313" key="1">
    <source>
        <dbReference type="EMBL" id="KIK81983.1"/>
    </source>
</evidence>
<dbReference type="EMBL" id="KN825698">
    <property type="protein sequence ID" value="KIK81983.1"/>
    <property type="molecule type" value="Genomic_DNA"/>
</dbReference>